<dbReference type="HOGENOM" id="CLU_138948_0_0_2"/>
<dbReference type="Proteomes" id="UP000000641">
    <property type="component" value="Chromosome"/>
</dbReference>
<dbReference type="eggNOG" id="arCOG04805">
    <property type="taxonomic scope" value="Archaea"/>
</dbReference>
<dbReference type="GeneID" id="4601276"/>
<sequence length="141" mass="15230">MQRYVRLAAASLALSATLMLVLGFAYPALVWALSLAVPKSGPELASCYGEKPQFFKPFAPENTSSGCDPFVPLDYALRQVPEVSRKTGLPEELVARVLRENAEKYRAANLYVLGPGYDIVNVVEVNKELAKLAERKGGGGG</sequence>
<dbReference type="GO" id="GO:0008556">
    <property type="term" value="F:P-type potassium transmembrane transporter activity"/>
    <property type="evidence" value="ECO:0007669"/>
    <property type="project" value="InterPro"/>
</dbReference>
<reference evidence="2" key="1">
    <citation type="journal article" date="2008" name="J. Bacteriol.">
        <title>Genome sequence of Thermofilum pendens reveals an exceptional loss of biosynthetic pathways without genome reduction.</title>
        <authorList>
            <person name="Anderson I."/>
            <person name="Rodriguez J."/>
            <person name="Susanti D."/>
            <person name="Porat I."/>
            <person name="Reich C."/>
            <person name="Ulrich L.E."/>
            <person name="Elkins J.G."/>
            <person name="Mavromatis K."/>
            <person name="Lykidis A."/>
            <person name="Kim E."/>
            <person name="Thompson L.S."/>
            <person name="Nolan M."/>
            <person name="Land M."/>
            <person name="Copeland A."/>
            <person name="Lapidus A."/>
            <person name="Lucas S."/>
            <person name="Detter C."/>
            <person name="Zhulin I.B."/>
            <person name="Olsen G.J."/>
            <person name="Whitman W."/>
            <person name="Mukhopadhyay B."/>
            <person name="Bristow J."/>
            <person name="Kyrpides N."/>
        </authorList>
    </citation>
    <scope>NUCLEOTIDE SEQUENCE [LARGE SCALE GENOMIC DNA]</scope>
    <source>
        <strain evidence="2">DSM 2475 / Hrk 5</strain>
    </source>
</reference>
<gene>
    <name evidence="1" type="ordered locus">Tpen_1481</name>
</gene>
<dbReference type="STRING" id="368408.Tpen_1481"/>
<protein>
    <recommendedName>
        <fullName evidence="3">Potassium-transporting ATPase subunit C</fullName>
    </recommendedName>
</protein>
<evidence type="ECO:0008006" key="3">
    <source>
        <dbReference type="Google" id="ProtNLM"/>
    </source>
</evidence>
<dbReference type="EMBL" id="CP000505">
    <property type="protein sequence ID" value="ABL78878.1"/>
    <property type="molecule type" value="Genomic_DNA"/>
</dbReference>
<dbReference type="RefSeq" id="WP_011753143.1">
    <property type="nucleotide sequence ID" value="NC_008698.1"/>
</dbReference>
<dbReference type="EnsemblBacteria" id="ABL78878">
    <property type="protein sequence ID" value="ABL78878"/>
    <property type="gene ID" value="Tpen_1481"/>
</dbReference>
<keyword evidence="2" id="KW-1185">Reference proteome</keyword>
<dbReference type="KEGG" id="tpe:Tpen_1481"/>
<dbReference type="GO" id="GO:0016020">
    <property type="term" value="C:membrane"/>
    <property type="evidence" value="ECO:0007669"/>
    <property type="project" value="InterPro"/>
</dbReference>
<proteinExistence type="predicted"/>
<accession>A1S098</accession>
<dbReference type="InterPro" id="IPR003820">
    <property type="entry name" value="KdpC"/>
</dbReference>
<evidence type="ECO:0000313" key="1">
    <source>
        <dbReference type="EMBL" id="ABL78878.1"/>
    </source>
</evidence>
<organism evidence="1 2">
    <name type="scientific">Thermofilum pendens (strain DSM 2475 / Hrk 5)</name>
    <dbReference type="NCBI Taxonomy" id="368408"/>
    <lineage>
        <taxon>Archaea</taxon>
        <taxon>Thermoproteota</taxon>
        <taxon>Thermoprotei</taxon>
        <taxon>Thermofilales</taxon>
        <taxon>Thermofilaceae</taxon>
        <taxon>Thermofilum</taxon>
    </lineage>
</organism>
<dbReference type="Pfam" id="PF02669">
    <property type="entry name" value="KdpC"/>
    <property type="match status" value="1"/>
</dbReference>
<evidence type="ECO:0000313" key="2">
    <source>
        <dbReference type="Proteomes" id="UP000000641"/>
    </source>
</evidence>
<name>A1S098_THEPD</name>
<dbReference type="AlphaFoldDB" id="A1S098"/>